<feature type="signal peptide" evidence="1">
    <location>
        <begin position="1"/>
        <end position="19"/>
    </location>
</feature>
<name>A0ABQ3IBX5_9BACT</name>
<evidence type="ECO:0000256" key="1">
    <source>
        <dbReference type="SAM" id="SignalP"/>
    </source>
</evidence>
<evidence type="ECO:0000313" key="2">
    <source>
        <dbReference type="EMBL" id="GHE69128.1"/>
    </source>
</evidence>
<dbReference type="RefSeq" id="WP_189630715.1">
    <property type="nucleotide sequence ID" value="NZ_BNAG01000003.1"/>
</dbReference>
<gene>
    <name evidence="2" type="ORF">GCM10011340_26290</name>
</gene>
<sequence>MKKLMCIAVLLLGCSTAFSQTYYYKHQGKKDFSFQVAPTVATYGDNPLYGFSLGVNFKEVFNFSYFHTRDYKSKEGSYMDTRWAGLYTAIMLPVNDCFQVGPTFRMAALDAQFEKPYFGVEGRVNLAWNTKLGFEYGKSNERAMSVKLIWNIY</sequence>
<protein>
    <recommendedName>
        <fullName evidence="4">Outer membrane protein beta-barrel domain-containing protein</fullName>
    </recommendedName>
</protein>
<reference evidence="3" key="1">
    <citation type="journal article" date="2019" name="Int. J. Syst. Evol. Microbiol.">
        <title>The Global Catalogue of Microorganisms (GCM) 10K type strain sequencing project: providing services to taxonomists for standard genome sequencing and annotation.</title>
        <authorList>
            <consortium name="The Broad Institute Genomics Platform"/>
            <consortium name="The Broad Institute Genome Sequencing Center for Infectious Disease"/>
            <person name="Wu L."/>
            <person name="Ma J."/>
        </authorList>
    </citation>
    <scope>NUCLEOTIDE SEQUENCE [LARGE SCALE GENOMIC DNA]</scope>
    <source>
        <strain evidence="3">CGMCC 1.15111</strain>
    </source>
</reference>
<accession>A0ABQ3IBX5</accession>
<keyword evidence="3" id="KW-1185">Reference proteome</keyword>
<evidence type="ECO:0008006" key="4">
    <source>
        <dbReference type="Google" id="ProtNLM"/>
    </source>
</evidence>
<dbReference type="EMBL" id="BNAG01000003">
    <property type="protein sequence ID" value="GHE69128.1"/>
    <property type="molecule type" value="Genomic_DNA"/>
</dbReference>
<comment type="caution">
    <text evidence="2">The sequence shown here is derived from an EMBL/GenBank/DDBJ whole genome shotgun (WGS) entry which is preliminary data.</text>
</comment>
<organism evidence="2 3">
    <name type="scientific">Roseivirga thermotolerans</name>
    <dbReference type="NCBI Taxonomy" id="1758176"/>
    <lineage>
        <taxon>Bacteria</taxon>
        <taxon>Pseudomonadati</taxon>
        <taxon>Bacteroidota</taxon>
        <taxon>Cytophagia</taxon>
        <taxon>Cytophagales</taxon>
        <taxon>Roseivirgaceae</taxon>
        <taxon>Roseivirga</taxon>
    </lineage>
</organism>
<dbReference type="Proteomes" id="UP000658258">
    <property type="component" value="Unassembled WGS sequence"/>
</dbReference>
<proteinExistence type="predicted"/>
<feature type="chain" id="PRO_5045554642" description="Outer membrane protein beta-barrel domain-containing protein" evidence="1">
    <location>
        <begin position="20"/>
        <end position="153"/>
    </location>
</feature>
<evidence type="ECO:0000313" key="3">
    <source>
        <dbReference type="Proteomes" id="UP000658258"/>
    </source>
</evidence>
<keyword evidence="1" id="KW-0732">Signal</keyword>